<sequence length="422" mass="45297">MRTETEEEGLVQVSLTCAGREGGGEVQAEGTATESCQTHVRVEIIAKSPETGKSDKVVKEDEGVPGDQGEAPPYGGEAGERAASGSPAGSSKSQQSSIEEWQAEIVDGLTEELNASRAKYLELEYELEKSEEAKLDRDKQILSLTTELARLREAYVALEQKTLAMQAKKETNLPRTPTKQRGTATAFQEEKDTLTRQLNKAEKALAKERGLASQLRRELDEQLAKLAAMAESTGADEEAESLQAENEVLKARLAQGESLQAENEVLKARLAQGESLQAENEALKARLAQGEEKTSLVKRTLDDSNAQCLAASSTIDKLITENVEYIDRINQLASQVRAFSRKSAPPGPAREETSSGPAGGHVGAASNDDDLAPPGVERGSKGGGEEVSITMEDVEDLKKSVMKPKDPVGFFGFITGADKVPV</sequence>
<feature type="compositionally biased region" description="Low complexity" evidence="2">
    <location>
        <begin position="69"/>
        <end position="99"/>
    </location>
</feature>
<accession>A0A5B8MWU0</accession>
<feature type="coiled-coil region" evidence="1">
    <location>
        <begin position="106"/>
        <end position="335"/>
    </location>
</feature>
<dbReference type="Proteomes" id="UP000316726">
    <property type="component" value="Chromosome 15"/>
</dbReference>
<evidence type="ECO:0000256" key="2">
    <source>
        <dbReference type="SAM" id="MobiDB-lite"/>
    </source>
</evidence>
<name>A0A5B8MWU0_9CHLO</name>
<feature type="region of interest" description="Disordered" evidence="2">
    <location>
        <begin position="45"/>
        <end position="99"/>
    </location>
</feature>
<evidence type="ECO:0000313" key="3">
    <source>
        <dbReference type="EMBL" id="QDZ24947.1"/>
    </source>
</evidence>
<evidence type="ECO:0000313" key="4">
    <source>
        <dbReference type="Proteomes" id="UP000316726"/>
    </source>
</evidence>
<dbReference type="AlphaFoldDB" id="A0A5B8MWU0"/>
<keyword evidence="4" id="KW-1185">Reference proteome</keyword>
<keyword evidence="1" id="KW-0175">Coiled coil</keyword>
<feature type="region of interest" description="Disordered" evidence="2">
    <location>
        <begin position="339"/>
        <end position="391"/>
    </location>
</feature>
<proteinExistence type="predicted"/>
<protein>
    <submittedName>
        <fullName evidence="3">Uncharacterized protein</fullName>
    </submittedName>
</protein>
<feature type="compositionally biased region" description="Basic and acidic residues" evidence="2">
    <location>
        <begin position="45"/>
        <end position="62"/>
    </location>
</feature>
<evidence type="ECO:0000256" key="1">
    <source>
        <dbReference type="SAM" id="Coils"/>
    </source>
</evidence>
<reference evidence="3 4" key="1">
    <citation type="submission" date="2018-07" db="EMBL/GenBank/DDBJ databases">
        <title>The complete nuclear genome of the prasinophyte Chloropicon primus (CCMP1205).</title>
        <authorList>
            <person name="Pombert J.-F."/>
            <person name="Otis C."/>
            <person name="Turmel M."/>
            <person name="Lemieux C."/>
        </authorList>
    </citation>
    <scope>NUCLEOTIDE SEQUENCE [LARGE SCALE GENOMIC DNA]</scope>
    <source>
        <strain evidence="3 4">CCMP1205</strain>
    </source>
</reference>
<organism evidence="3 4">
    <name type="scientific">Chloropicon primus</name>
    <dbReference type="NCBI Taxonomy" id="1764295"/>
    <lineage>
        <taxon>Eukaryota</taxon>
        <taxon>Viridiplantae</taxon>
        <taxon>Chlorophyta</taxon>
        <taxon>Chloropicophyceae</taxon>
        <taxon>Chloropicales</taxon>
        <taxon>Chloropicaceae</taxon>
        <taxon>Chloropicon</taxon>
    </lineage>
</organism>
<dbReference type="EMBL" id="CP031048">
    <property type="protein sequence ID" value="QDZ24947.1"/>
    <property type="molecule type" value="Genomic_DNA"/>
</dbReference>
<gene>
    <name evidence="3" type="ORF">A3770_15p74650</name>
</gene>